<evidence type="ECO:0000259" key="5">
    <source>
        <dbReference type="PROSITE" id="PS50102"/>
    </source>
</evidence>
<feature type="compositionally biased region" description="Pro residues" evidence="4">
    <location>
        <begin position="211"/>
        <end position="223"/>
    </location>
</feature>
<feature type="compositionally biased region" description="Pro residues" evidence="4">
    <location>
        <begin position="268"/>
        <end position="277"/>
    </location>
</feature>
<evidence type="ECO:0000256" key="4">
    <source>
        <dbReference type="SAM" id="MobiDB-lite"/>
    </source>
</evidence>
<organism evidence="6">
    <name type="scientific">Oikopleura dioica</name>
    <name type="common">Tunicate</name>
    <dbReference type="NCBI Taxonomy" id="34765"/>
    <lineage>
        <taxon>Eukaryota</taxon>
        <taxon>Metazoa</taxon>
        <taxon>Chordata</taxon>
        <taxon>Tunicata</taxon>
        <taxon>Appendicularia</taxon>
        <taxon>Copelata</taxon>
        <taxon>Oikopleuridae</taxon>
        <taxon>Oikopleura</taxon>
    </lineage>
</organism>
<feature type="region of interest" description="Disordered" evidence="4">
    <location>
        <begin position="805"/>
        <end position="843"/>
    </location>
</feature>
<dbReference type="InParanoid" id="E4WQ56"/>
<sequence>MSSNASENDIDSDLSGESKFSRVAKWRSSIRSGIKKSKKTTQKLSKQLKNETQKALDTVQQKLPLKNFSSGTSLDNLNGNQRFQSDASSFNPRDVRDWNDNSERVFLQGAWNSQEQLDSHHCSPKKPDGIRKTHTLLASNVEHSAAMARAFVEGPQDSPMSSPRAGSERSNLSAFDADTMYDTARSQAFENNRRPAPQDVTLPNSEEDAFFPPPQTAPPPPTSPISAPTSPQNRSTPPPVPVRRCTSALSNSQPTRGHAPTRSASFRPTPPPPPPPIAEQHTTFTNPLIPEDSRPLEPPQTPVIRNYESARSGFETVDRRQFDTIDMRRQWSINHNYEEQLEHDLDTTLETSTEVWGEVDNEDSFDDESAEEYQVEEDFHEEKRDHFSKESNQYRKGDWSGLGYIELGRVSDATYLVDECKGHLMVGDQCLYVEYADTSNIKAPQDPNYHTGHSYGGPNYHKNFPTEPTDTMIVRNLDLESTEDSIRAAFQYITKKPILDIRLAKDKFTGNSRGFSFISWSSIDDCKQVLDYLQNATPKFKIDDRVVILDYANGLPGKTQDLKQQAANDAIAAATAIKTSWTDPNQLVGGAAALLKQTANQQGIAPHLTPHLYPKLPAEIGLKAPPLGMIPPIPPDQIPPQRDASGRYRKYQNPDFSMFQWMATHQMYYDPRTGLMWCVKKMQFYNQYTQQYLDWDPTQDTFVPIDHINIDAVVDQPATTGAFKTKEKKKLTQATDVQKQMESWMRQQKKSKAKPMSQAEADAIRRSKKEAHSNKFSAAGFGMSFNSSPMVQRAKSLVTQGAIDMEEENGPPAPPKMDDMFEDVPAPPPPQMPVVPAWTGNAD</sequence>
<dbReference type="Pfam" id="PF00076">
    <property type="entry name" value="RRM_1"/>
    <property type="match status" value="1"/>
</dbReference>
<evidence type="ECO:0000256" key="2">
    <source>
        <dbReference type="ARBA" id="ARBA00023242"/>
    </source>
</evidence>
<feature type="region of interest" description="Disordered" evidence="4">
    <location>
        <begin position="1"/>
        <end position="53"/>
    </location>
</feature>
<dbReference type="InterPro" id="IPR012677">
    <property type="entry name" value="Nucleotide-bd_a/b_plait_sf"/>
</dbReference>
<dbReference type="GO" id="GO:0003723">
    <property type="term" value="F:RNA binding"/>
    <property type="evidence" value="ECO:0007669"/>
    <property type="project" value="UniProtKB-UniRule"/>
</dbReference>
<dbReference type="GO" id="GO:0000398">
    <property type="term" value="P:mRNA splicing, via spliceosome"/>
    <property type="evidence" value="ECO:0007669"/>
    <property type="project" value="TreeGrafter"/>
</dbReference>
<dbReference type="SMART" id="SM00360">
    <property type="entry name" value="RRM"/>
    <property type="match status" value="1"/>
</dbReference>
<dbReference type="CDD" id="cd12313">
    <property type="entry name" value="RRM1_RRM2_RBM5_like"/>
    <property type="match status" value="1"/>
</dbReference>
<protein>
    <recommendedName>
        <fullName evidence="5">RRM domain-containing protein</fullName>
    </recommendedName>
</protein>
<feature type="domain" description="RRM" evidence="5">
    <location>
        <begin position="470"/>
        <end position="554"/>
    </location>
</feature>
<dbReference type="PROSITE" id="PS50102">
    <property type="entry name" value="RRM"/>
    <property type="match status" value="1"/>
</dbReference>
<proteinExistence type="predicted"/>
<feature type="region of interest" description="Disordered" evidence="4">
    <location>
        <begin position="67"/>
        <end position="97"/>
    </location>
</feature>
<dbReference type="Gene3D" id="3.30.70.330">
    <property type="match status" value="1"/>
</dbReference>
<keyword evidence="7" id="KW-1185">Reference proteome</keyword>
<dbReference type="PANTHER" id="PTHR13948">
    <property type="entry name" value="RNA-BINDING PROTEIN"/>
    <property type="match status" value="1"/>
</dbReference>
<evidence type="ECO:0000256" key="1">
    <source>
        <dbReference type="ARBA" id="ARBA00004123"/>
    </source>
</evidence>
<keyword evidence="3" id="KW-0694">RNA-binding</keyword>
<dbReference type="Proteomes" id="UP000001307">
    <property type="component" value="Unassembled WGS sequence"/>
</dbReference>
<dbReference type="GO" id="GO:0005634">
    <property type="term" value="C:nucleus"/>
    <property type="evidence" value="ECO:0007669"/>
    <property type="project" value="UniProtKB-SubCell"/>
</dbReference>
<dbReference type="OrthoDB" id="29221at2759"/>
<name>E4WQ56_OIKDI</name>
<reference evidence="6" key="1">
    <citation type="journal article" date="2010" name="Science">
        <title>Plasticity of animal genome architecture unmasked by rapid evolution of a pelagic tunicate.</title>
        <authorList>
            <person name="Denoeud F."/>
            <person name="Henriet S."/>
            <person name="Mungpakdee S."/>
            <person name="Aury J.M."/>
            <person name="Da Silva C."/>
            <person name="Brinkmann H."/>
            <person name="Mikhaleva J."/>
            <person name="Olsen L.C."/>
            <person name="Jubin C."/>
            <person name="Canestro C."/>
            <person name="Bouquet J.M."/>
            <person name="Danks G."/>
            <person name="Poulain J."/>
            <person name="Campsteijn C."/>
            <person name="Adamski M."/>
            <person name="Cross I."/>
            <person name="Yadetie F."/>
            <person name="Muffato M."/>
            <person name="Louis A."/>
            <person name="Butcher S."/>
            <person name="Tsagkogeorga G."/>
            <person name="Konrad A."/>
            <person name="Singh S."/>
            <person name="Jensen M.F."/>
            <person name="Cong E.H."/>
            <person name="Eikeseth-Otteraa H."/>
            <person name="Noel B."/>
            <person name="Anthouard V."/>
            <person name="Porcel B.M."/>
            <person name="Kachouri-Lafond R."/>
            <person name="Nishino A."/>
            <person name="Ugolini M."/>
            <person name="Chourrout P."/>
            <person name="Nishida H."/>
            <person name="Aasland R."/>
            <person name="Huzurbazar S."/>
            <person name="Westhof E."/>
            <person name="Delsuc F."/>
            <person name="Lehrach H."/>
            <person name="Reinhardt R."/>
            <person name="Weissenbach J."/>
            <person name="Roy S.W."/>
            <person name="Artiguenave F."/>
            <person name="Postlethwait J.H."/>
            <person name="Manak J.R."/>
            <person name="Thompson E.M."/>
            <person name="Jaillon O."/>
            <person name="Du Pasquier L."/>
            <person name="Boudinot P."/>
            <person name="Liberles D.A."/>
            <person name="Volff J.N."/>
            <person name="Philippe H."/>
            <person name="Lenhard B."/>
            <person name="Roest Crollius H."/>
            <person name="Wincker P."/>
            <person name="Chourrout D."/>
        </authorList>
    </citation>
    <scope>NUCLEOTIDE SEQUENCE [LARGE SCALE GENOMIC DNA]</scope>
</reference>
<keyword evidence="2" id="KW-0539">Nucleus</keyword>
<evidence type="ECO:0000313" key="7">
    <source>
        <dbReference type="Proteomes" id="UP000001307"/>
    </source>
</evidence>
<feature type="region of interest" description="Disordered" evidence="4">
    <location>
        <begin position="188"/>
        <end position="310"/>
    </location>
</feature>
<dbReference type="InterPro" id="IPR000504">
    <property type="entry name" value="RRM_dom"/>
</dbReference>
<feature type="compositionally biased region" description="Polar residues" evidence="4">
    <location>
        <begin position="67"/>
        <end position="91"/>
    </location>
</feature>
<accession>E4WQ56</accession>
<dbReference type="InterPro" id="IPR035979">
    <property type="entry name" value="RBD_domain_sf"/>
</dbReference>
<feature type="region of interest" description="Disordered" evidence="4">
    <location>
        <begin position="154"/>
        <end position="175"/>
    </location>
</feature>
<dbReference type="SUPFAM" id="SSF54928">
    <property type="entry name" value="RNA-binding domain, RBD"/>
    <property type="match status" value="1"/>
</dbReference>
<gene>
    <name evidence="6" type="ORF">GSOID_T00000856001</name>
</gene>
<dbReference type="EMBL" id="FN653015">
    <property type="protein sequence ID" value="CBY20849.1"/>
    <property type="molecule type" value="Genomic_DNA"/>
</dbReference>
<evidence type="ECO:0000313" key="6">
    <source>
        <dbReference type="EMBL" id="CBY20849.1"/>
    </source>
</evidence>
<dbReference type="PANTHER" id="PTHR13948:SF3">
    <property type="entry name" value="FI21118P1"/>
    <property type="match status" value="1"/>
</dbReference>
<evidence type="ECO:0000256" key="3">
    <source>
        <dbReference type="PROSITE-ProRule" id="PRU00176"/>
    </source>
</evidence>
<dbReference type="AlphaFoldDB" id="E4WQ56"/>
<comment type="subcellular location">
    <subcellularLocation>
        <location evidence="1">Nucleus</location>
    </subcellularLocation>
</comment>